<dbReference type="Gene3D" id="3.90.640.10">
    <property type="entry name" value="Actin, Chain A, domain 4"/>
    <property type="match status" value="2"/>
</dbReference>
<evidence type="ECO:0008006" key="3">
    <source>
        <dbReference type="Google" id="ProtNLM"/>
    </source>
</evidence>
<dbReference type="SUPFAM" id="SSF53067">
    <property type="entry name" value="Actin-like ATPase domain"/>
    <property type="match status" value="2"/>
</dbReference>
<keyword evidence="2" id="KW-1185">Reference proteome</keyword>
<gene>
    <name evidence="1" type="ORF">NQ318_004187</name>
</gene>
<evidence type="ECO:0000313" key="2">
    <source>
        <dbReference type="Proteomes" id="UP001162162"/>
    </source>
</evidence>
<dbReference type="AlphaFoldDB" id="A0AAV8WZQ8"/>
<proteinExistence type="predicted"/>
<dbReference type="Proteomes" id="UP001162162">
    <property type="component" value="Unassembled WGS sequence"/>
</dbReference>
<dbReference type="PANTHER" id="PTHR11937">
    <property type="entry name" value="ACTIN"/>
    <property type="match status" value="1"/>
</dbReference>
<dbReference type="Gene3D" id="3.30.420.40">
    <property type="match status" value="3"/>
</dbReference>
<comment type="caution">
    <text evidence="1">The sequence shown here is derived from an EMBL/GenBank/DDBJ whole genome shotgun (WGS) entry which is preliminary data.</text>
</comment>
<dbReference type="EMBL" id="JAPWTK010001662">
    <property type="protein sequence ID" value="KAJ8932014.1"/>
    <property type="molecule type" value="Genomic_DNA"/>
</dbReference>
<dbReference type="InterPro" id="IPR004000">
    <property type="entry name" value="Actin"/>
</dbReference>
<protein>
    <recommendedName>
        <fullName evidence="3">Actin-related protein 10</fullName>
    </recommendedName>
</protein>
<sequence>MPIYETVTSEKLTVVLDIGTAYTKFGFTGEFAPRNIIKSEVLFVHYEISMMLIDTSHLVSLASLAVDTAMVVNIGYKRGYSYTCLLWFAHYTGLAKALPLGAETIHNNLRAILSSNNTGIQNLPESVMEDIKIRGTENIIIAGKFERAFELLYEEDNDHLCLSTMILDAIMKVDVDLKQKLAENLVLIGGTAMAPGFKAKLKEELEKQLKFDRYNKLNIKNSLSISPCKENYAAWLGAHTERTIGITCVMQSPFHSPQ</sequence>
<accession>A0AAV8WZQ8</accession>
<reference evidence="1" key="1">
    <citation type="journal article" date="2023" name="Insect Mol. Biol.">
        <title>Genome sequencing provides insights into the evolution of gene families encoding plant cell wall-degrading enzymes in longhorned beetles.</title>
        <authorList>
            <person name="Shin N.R."/>
            <person name="Okamura Y."/>
            <person name="Kirsch R."/>
            <person name="Pauchet Y."/>
        </authorList>
    </citation>
    <scope>NUCLEOTIDE SEQUENCE</scope>
    <source>
        <strain evidence="1">AMC_N1</strain>
    </source>
</reference>
<dbReference type="Pfam" id="PF00022">
    <property type="entry name" value="Actin"/>
    <property type="match status" value="1"/>
</dbReference>
<dbReference type="InterPro" id="IPR043129">
    <property type="entry name" value="ATPase_NBD"/>
</dbReference>
<name>A0AAV8WZQ8_9CUCU</name>
<evidence type="ECO:0000313" key="1">
    <source>
        <dbReference type="EMBL" id="KAJ8932014.1"/>
    </source>
</evidence>
<organism evidence="1 2">
    <name type="scientific">Aromia moschata</name>
    <dbReference type="NCBI Taxonomy" id="1265417"/>
    <lineage>
        <taxon>Eukaryota</taxon>
        <taxon>Metazoa</taxon>
        <taxon>Ecdysozoa</taxon>
        <taxon>Arthropoda</taxon>
        <taxon>Hexapoda</taxon>
        <taxon>Insecta</taxon>
        <taxon>Pterygota</taxon>
        <taxon>Neoptera</taxon>
        <taxon>Endopterygota</taxon>
        <taxon>Coleoptera</taxon>
        <taxon>Polyphaga</taxon>
        <taxon>Cucujiformia</taxon>
        <taxon>Chrysomeloidea</taxon>
        <taxon>Cerambycidae</taxon>
        <taxon>Cerambycinae</taxon>
        <taxon>Callichromatini</taxon>
        <taxon>Aromia</taxon>
    </lineage>
</organism>